<dbReference type="EMBL" id="UGKT01000001">
    <property type="protein sequence ID" value="STT02846.1"/>
    <property type="molecule type" value="Genomic_DNA"/>
</dbReference>
<organism evidence="2 3">
    <name type="scientific">Klebsiella pneumoniae</name>
    <dbReference type="NCBI Taxonomy" id="573"/>
    <lineage>
        <taxon>Bacteria</taxon>
        <taxon>Pseudomonadati</taxon>
        <taxon>Pseudomonadota</taxon>
        <taxon>Gammaproteobacteria</taxon>
        <taxon>Enterobacterales</taxon>
        <taxon>Enterobacteriaceae</taxon>
        <taxon>Klebsiella/Raoultella group</taxon>
        <taxon>Klebsiella</taxon>
        <taxon>Klebsiella pneumoniae complex</taxon>
    </lineage>
</organism>
<dbReference type="SUPFAM" id="SSF52540">
    <property type="entry name" value="P-loop containing nucleoside triphosphate hydrolases"/>
    <property type="match status" value="1"/>
</dbReference>
<name>A0A377V1I1_KLEPN</name>
<keyword evidence="2" id="KW-0067">ATP-binding</keyword>
<gene>
    <name evidence="2" type="ORF">NCTC13443_03204</name>
</gene>
<evidence type="ECO:0000313" key="2">
    <source>
        <dbReference type="EMBL" id="STT02846.1"/>
    </source>
</evidence>
<sequence>MNLIKLEIHKLFGLLDYELPLDKDEITMLTGPNGYGKTMILKIINSILSNKLNILCKLKFESIFLHFQGGGVSIQHGDKDNTLNLEHYDSDSNIFAFENLELETELVKNNDLVIFQWSSEETKRTYKNVKEKQLSSEILSFLTSDEIVSFIRADRLQAEEGNESVIDSCASKLKNLMETAQDESAALSQKLDATFPIRLF</sequence>
<dbReference type="InterPro" id="IPR027417">
    <property type="entry name" value="P-loop_NTPase"/>
</dbReference>
<dbReference type="InterPro" id="IPR038729">
    <property type="entry name" value="Rad50/SbcC_AAA"/>
</dbReference>
<accession>A0A377V1I1</accession>
<dbReference type="Pfam" id="PF13476">
    <property type="entry name" value="AAA_23"/>
    <property type="match status" value="1"/>
</dbReference>
<evidence type="ECO:0000259" key="1">
    <source>
        <dbReference type="Pfam" id="PF13476"/>
    </source>
</evidence>
<dbReference type="AlphaFoldDB" id="A0A377V1I1"/>
<dbReference type="GO" id="GO:0006302">
    <property type="term" value="P:double-strand break repair"/>
    <property type="evidence" value="ECO:0007669"/>
    <property type="project" value="InterPro"/>
</dbReference>
<dbReference type="GO" id="GO:0005524">
    <property type="term" value="F:ATP binding"/>
    <property type="evidence" value="ECO:0007669"/>
    <property type="project" value="UniProtKB-KW"/>
</dbReference>
<evidence type="ECO:0000313" key="3">
    <source>
        <dbReference type="Proteomes" id="UP000255518"/>
    </source>
</evidence>
<dbReference type="Gene3D" id="3.40.50.300">
    <property type="entry name" value="P-loop containing nucleotide triphosphate hydrolases"/>
    <property type="match status" value="1"/>
</dbReference>
<proteinExistence type="predicted"/>
<feature type="domain" description="Rad50/SbcC-type AAA" evidence="1">
    <location>
        <begin position="6"/>
        <end position="190"/>
    </location>
</feature>
<reference evidence="2 3" key="1">
    <citation type="submission" date="2018-06" db="EMBL/GenBank/DDBJ databases">
        <authorList>
            <consortium name="Pathogen Informatics"/>
            <person name="Doyle S."/>
        </authorList>
    </citation>
    <scope>NUCLEOTIDE SEQUENCE [LARGE SCALE GENOMIC DNA]</scope>
    <source>
        <strain evidence="2 3">NCTC13443</strain>
    </source>
</reference>
<dbReference type="GO" id="GO:0016887">
    <property type="term" value="F:ATP hydrolysis activity"/>
    <property type="evidence" value="ECO:0007669"/>
    <property type="project" value="InterPro"/>
</dbReference>
<protein>
    <submittedName>
        <fullName evidence="2">Predicted ATP-binding protein involved in virulence</fullName>
    </submittedName>
</protein>
<dbReference type="Proteomes" id="UP000255518">
    <property type="component" value="Unassembled WGS sequence"/>
</dbReference>
<keyword evidence="2" id="KW-0547">Nucleotide-binding</keyword>